<dbReference type="PANTHER" id="PTHR24031">
    <property type="entry name" value="RNA HELICASE"/>
    <property type="match status" value="1"/>
</dbReference>
<keyword evidence="9" id="KW-0175">Coiled coil</keyword>
<proteinExistence type="inferred from homology"/>
<keyword evidence="8 13" id="KW-0694">RNA-binding</keyword>
<dbReference type="CDD" id="cd18787">
    <property type="entry name" value="SF2_C_DEAD"/>
    <property type="match status" value="1"/>
</dbReference>
<evidence type="ECO:0000256" key="6">
    <source>
        <dbReference type="ARBA" id="ARBA00022806"/>
    </source>
</evidence>
<accession>A0A0C9XYD2</accession>
<comment type="catalytic activity">
    <reaction evidence="13">
        <text>ATP + H2O = ADP + phosphate + H(+)</text>
        <dbReference type="Rhea" id="RHEA:13065"/>
        <dbReference type="ChEBI" id="CHEBI:15377"/>
        <dbReference type="ChEBI" id="CHEBI:15378"/>
        <dbReference type="ChEBI" id="CHEBI:30616"/>
        <dbReference type="ChEBI" id="CHEBI:43474"/>
        <dbReference type="ChEBI" id="CHEBI:456216"/>
        <dbReference type="EC" id="3.6.4.13"/>
    </reaction>
</comment>
<evidence type="ECO:0000256" key="5">
    <source>
        <dbReference type="ARBA" id="ARBA00022801"/>
    </source>
</evidence>
<dbReference type="EC" id="3.6.4.13" evidence="13"/>
<dbReference type="InterPro" id="IPR025313">
    <property type="entry name" value="SPB4-like_CTE"/>
</dbReference>
<keyword evidence="3" id="KW-0698">rRNA processing</keyword>
<evidence type="ECO:0000256" key="9">
    <source>
        <dbReference type="ARBA" id="ARBA00023054"/>
    </source>
</evidence>
<dbReference type="InterPro" id="IPR014014">
    <property type="entry name" value="RNA_helicase_DEAD_Q_motif"/>
</dbReference>
<evidence type="ECO:0000313" key="19">
    <source>
        <dbReference type="Proteomes" id="UP000054477"/>
    </source>
</evidence>
<dbReference type="PROSITE" id="PS51195">
    <property type="entry name" value="Q_MOTIF"/>
    <property type="match status" value="1"/>
</dbReference>
<dbReference type="Pfam" id="PF13959">
    <property type="entry name" value="CTE_SPB4"/>
    <property type="match status" value="1"/>
</dbReference>
<comment type="domain">
    <text evidence="13">The Q motif is unique to and characteristic of the DEAD box family of RNA helicases and controls ATP binding and hydrolysis.</text>
</comment>
<dbReference type="GO" id="GO:0003724">
    <property type="term" value="F:RNA helicase activity"/>
    <property type="evidence" value="ECO:0007669"/>
    <property type="project" value="UniProtKB-EC"/>
</dbReference>
<dbReference type="InterPro" id="IPR001650">
    <property type="entry name" value="Helicase_C-like"/>
</dbReference>
<evidence type="ECO:0000259" key="15">
    <source>
        <dbReference type="PROSITE" id="PS51192"/>
    </source>
</evidence>
<protein>
    <recommendedName>
        <fullName evidence="13">ATP-dependent RNA helicase</fullName>
        <ecNumber evidence="13">3.6.4.13</ecNumber>
    </recommendedName>
</protein>
<dbReference type="Pfam" id="PF00271">
    <property type="entry name" value="Helicase_C"/>
    <property type="match status" value="1"/>
</dbReference>
<evidence type="ECO:0000259" key="16">
    <source>
        <dbReference type="PROSITE" id="PS51194"/>
    </source>
</evidence>
<dbReference type="InterPro" id="IPR056330">
    <property type="entry name" value="CTT_SPB4"/>
</dbReference>
<feature type="short sequence motif" description="Q motif" evidence="11">
    <location>
        <begin position="11"/>
        <end position="39"/>
    </location>
</feature>
<evidence type="ECO:0000256" key="4">
    <source>
        <dbReference type="ARBA" id="ARBA00022741"/>
    </source>
</evidence>
<dbReference type="SMART" id="SM00490">
    <property type="entry name" value="HELICc"/>
    <property type="match status" value="1"/>
</dbReference>
<dbReference type="AlphaFoldDB" id="A0A0C9XYD2"/>
<dbReference type="PROSITE" id="PS51194">
    <property type="entry name" value="HELICASE_CTER"/>
    <property type="match status" value="1"/>
</dbReference>
<dbReference type="GO" id="GO:0006364">
    <property type="term" value="P:rRNA processing"/>
    <property type="evidence" value="ECO:0007669"/>
    <property type="project" value="UniProtKB-KW"/>
</dbReference>
<dbReference type="GO" id="GO:0005524">
    <property type="term" value="F:ATP binding"/>
    <property type="evidence" value="ECO:0007669"/>
    <property type="project" value="UniProtKB-UniRule"/>
</dbReference>
<dbReference type="Proteomes" id="UP000054477">
    <property type="component" value="Unassembled WGS sequence"/>
</dbReference>
<feature type="region of interest" description="Disordered" evidence="14">
    <location>
        <begin position="560"/>
        <end position="630"/>
    </location>
</feature>
<dbReference type="EMBL" id="KN838551">
    <property type="protein sequence ID" value="KIK06674.1"/>
    <property type="molecule type" value="Genomic_DNA"/>
</dbReference>
<dbReference type="InterPro" id="IPR011545">
    <property type="entry name" value="DEAD/DEAH_box_helicase_dom"/>
</dbReference>
<dbReference type="STRING" id="1095629.A0A0C9XYD2"/>
<comment type="subcellular location">
    <subcellularLocation>
        <location evidence="1">Nucleus</location>
        <location evidence="1">Nucleolus</location>
    </subcellularLocation>
</comment>
<keyword evidence="4 12" id="KW-0547">Nucleotide-binding</keyword>
<evidence type="ECO:0000256" key="7">
    <source>
        <dbReference type="ARBA" id="ARBA00022840"/>
    </source>
</evidence>
<dbReference type="GO" id="GO:0016887">
    <property type="term" value="F:ATP hydrolysis activity"/>
    <property type="evidence" value="ECO:0007669"/>
    <property type="project" value="RHEA"/>
</dbReference>
<dbReference type="OrthoDB" id="7396459at2759"/>
<evidence type="ECO:0000313" key="18">
    <source>
        <dbReference type="EMBL" id="KIK06674.1"/>
    </source>
</evidence>
<feature type="compositionally biased region" description="Basic residues" evidence="14">
    <location>
        <begin position="594"/>
        <end position="604"/>
    </location>
</feature>
<evidence type="ECO:0000256" key="3">
    <source>
        <dbReference type="ARBA" id="ARBA00022552"/>
    </source>
</evidence>
<evidence type="ECO:0000256" key="12">
    <source>
        <dbReference type="RuleBase" id="RU000492"/>
    </source>
</evidence>
<organism evidence="18 19">
    <name type="scientific">Laccaria amethystina LaAM-08-1</name>
    <dbReference type="NCBI Taxonomy" id="1095629"/>
    <lineage>
        <taxon>Eukaryota</taxon>
        <taxon>Fungi</taxon>
        <taxon>Dikarya</taxon>
        <taxon>Basidiomycota</taxon>
        <taxon>Agaricomycotina</taxon>
        <taxon>Agaricomycetes</taxon>
        <taxon>Agaricomycetidae</taxon>
        <taxon>Agaricales</taxon>
        <taxon>Agaricineae</taxon>
        <taxon>Hydnangiaceae</taxon>
        <taxon>Laccaria</taxon>
    </lineage>
</organism>
<evidence type="ECO:0000256" key="2">
    <source>
        <dbReference type="ARBA" id="ARBA00022517"/>
    </source>
</evidence>
<dbReference type="PROSITE" id="PS00039">
    <property type="entry name" value="DEAD_ATP_HELICASE"/>
    <property type="match status" value="1"/>
</dbReference>
<comment type="function">
    <text evidence="13">RNA helicase.</text>
</comment>
<evidence type="ECO:0000256" key="1">
    <source>
        <dbReference type="ARBA" id="ARBA00004604"/>
    </source>
</evidence>
<dbReference type="PROSITE" id="PS51192">
    <property type="entry name" value="HELICASE_ATP_BIND_1"/>
    <property type="match status" value="1"/>
</dbReference>
<evidence type="ECO:0000256" key="8">
    <source>
        <dbReference type="ARBA" id="ARBA00022884"/>
    </source>
</evidence>
<reference evidence="19" key="2">
    <citation type="submission" date="2015-01" db="EMBL/GenBank/DDBJ databases">
        <title>Evolutionary Origins and Diversification of the Mycorrhizal Mutualists.</title>
        <authorList>
            <consortium name="DOE Joint Genome Institute"/>
            <consortium name="Mycorrhizal Genomics Consortium"/>
            <person name="Kohler A."/>
            <person name="Kuo A."/>
            <person name="Nagy L.G."/>
            <person name="Floudas D."/>
            <person name="Copeland A."/>
            <person name="Barry K.W."/>
            <person name="Cichocki N."/>
            <person name="Veneault-Fourrey C."/>
            <person name="LaButti K."/>
            <person name="Lindquist E.A."/>
            <person name="Lipzen A."/>
            <person name="Lundell T."/>
            <person name="Morin E."/>
            <person name="Murat C."/>
            <person name="Riley R."/>
            <person name="Ohm R."/>
            <person name="Sun H."/>
            <person name="Tunlid A."/>
            <person name="Henrissat B."/>
            <person name="Grigoriev I.V."/>
            <person name="Hibbett D.S."/>
            <person name="Martin F."/>
        </authorList>
    </citation>
    <scope>NUCLEOTIDE SEQUENCE [LARGE SCALE GENOMIC DNA]</scope>
    <source>
        <strain evidence="19">LaAM-08-1</strain>
    </source>
</reference>
<dbReference type="GO" id="GO:0005730">
    <property type="term" value="C:nucleolus"/>
    <property type="evidence" value="ECO:0007669"/>
    <property type="project" value="UniProtKB-SubCell"/>
</dbReference>
<feature type="compositionally biased region" description="Polar residues" evidence="14">
    <location>
        <begin position="605"/>
        <end position="616"/>
    </location>
</feature>
<evidence type="ECO:0000256" key="10">
    <source>
        <dbReference type="ARBA" id="ARBA00038002"/>
    </source>
</evidence>
<evidence type="ECO:0000259" key="17">
    <source>
        <dbReference type="PROSITE" id="PS51195"/>
    </source>
</evidence>
<dbReference type="InterPro" id="IPR014001">
    <property type="entry name" value="Helicase_ATP-bd"/>
</dbReference>
<evidence type="ECO:0000256" key="11">
    <source>
        <dbReference type="PROSITE-ProRule" id="PRU00552"/>
    </source>
</evidence>
<keyword evidence="7 12" id="KW-0067">ATP-binding</keyword>
<sequence length="667" mass="75452">MSTSTAFAGSWKSLSIPLTSWLLDVVQSMGHTQMTPVQASTIPLFMMHKDVVVEAVTGSGKTLAFVIPILERLIRRETKLRRDEIGALVITPTRELATQVHSIFALFLSSQPKESCSQPDEQPTEPFYPPPLLLVSSDHSSPAQDLERFFLTGADIIVGTPGRVEEFLLGKGRSSVNIKELEVLVLDEADRLLDLGFQAAITRIITYLPKQRRTGLFSATMTDADALSELVRVGLRNPARIVVKVQSKKVQSNSDRKVKEAFEERRTPANLQNHYIQCRPSEKLLQLVRIISHEVSQQQSSHFIIYFATCAGVDYFFKLLHLFTAPSITYYSLHGNLTPSVRTKTLTAFSSAIPTSLSPSVLLATDVAARGLDLPNVDVVIQFDPPTDPKAFSHRCGRTARAGRSGRAWVLLVGRELEYIDFLRIRKIPLKERSYLTGSNDATPSPLEDNVTREEDPSVQLYLNRIRNYILKDRANHDQATKAFVSFIRAYSKHEASYIFRLKDLDLVGVAKSFGLLRLPKMPELKEVDRTEWTEADIDWETFSYANQAQETKRLALAEAKRANRHQQKQSEPAKKSNLAWSDKMQRKVERERRKDKRVKKNIRFKSQGSASNTTDTLKREREVPTDGDEEISAEDWNDILREERMAKRVCKGDICQEAFDAEFGDL</sequence>
<dbReference type="Gene3D" id="3.40.50.300">
    <property type="entry name" value="P-loop containing nucleotide triphosphate hydrolases"/>
    <property type="match status" value="2"/>
</dbReference>
<dbReference type="Pfam" id="PF23681">
    <property type="entry name" value="CTT_SPB4"/>
    <property type="match status" value="1"/>
</dbReference>
<dbReference type="SMART" id="SM00487">
    <property type="entry name" value="DEXDc"/>
    <property type="match status" value="1"/>
</dbReference>
<keyword evidence="6 12" id="KW-0347">Helicase</keyword>
<dbReference type="InterPro" id="IPR000629">
    <property type="entry name" value="RNA-helicase_DEAD-box_CS"/>
</dbReference>
<name>A0A0C9XYD2_9AGAR</name>
<dbReference type="Pfam" id="PF00270">
    <property type="entry name" value="DEAD"/>
    <property type="match status" value="1"/>
</dbReference>
<keyword evidence="5 12" id="KW-0378">Hydrolase</keyword>
<dbReference type="SMART" id="SM01178">
    <property type="entry name" value="DUF4217"/>
    <property type="match status" value="1"/>
</dbReference>
<dbReference type="HOGENOM" id="CLU_003041_26_4_1"/>
<gene>
    <name evidence="18" type="ORF">K443DRAFT_129617</name>
</gene>
<dbReference type="InterPro" id="IPR027417">
    <property type="entry name" value="P-loop_NTPase"/>
</dbReference>
<feature type="domain" description="DEAD-box RNA helicase Q" evidence="17">
    <location>
        <begin position="11"/>
        <end position="39"/>
    </location>
</feature>
<feature type="domain" description="Helicase ATP-binding" evidence="15">
    <location>
        <begin position="42"/>
        <end position="239"/>
    </location>
</feature>
<evidence type="ECO:0000256" key="13">
    <source>
        <dbReference type="RuleBase" id="RU365068"/>
    </source>
</evidence>
<dbReference type="GO" id="GO:0003723">
    <property type="term" value="F:RNA binding"/>
    <property type="evidence" value="ECO:0007669"/>
    <property type="project" value="UniProtKB-UniRule"/>
</dbReference>
<reference evidence="18 19" key="1">
    <citation type="submission" date="2014-04" db="EMBL/GenBank/DDBJ databases">
        <authorList>
            <consortium name="DOE Joint Genome Institute"/>
            <person name="Kuo A."/>
            <person name="Kohler A."/>
            <person name="Nagy L.G."/>
            <person name="Floudas D."/>
            <person name="Copeland A."/>
            <person name="Barry K.W."/>
            <person name="Cichocki N."/>
            <person name="Veneault-Fourrey C."/>
            <person name="LaButti K."/>
            <person name="Lindquist E.A."/>
            <person name="Lipzen A."/>
            <person name="Lundell T."/>
            <person name="Morin E."/>
            <person name="Murat C."/>
            <person name="Sun H."/>
            <person name="Tunlid A."/>
            <person name="Henrissat B."/>
            <person name="Grigoriev I.V."/>
            <person name="Hibbett D.S."/>
            <person name="Martin F."/>
            <person name="Nordberg H.P."/>
            <person name="Cantor M.N."/>
            <person name="Hua S.X."/>
        </authorList>
    </citation>
    <scope>NUCLEOTIDE SEQUENCE [LARGE SCALE GENOMIC DNA]</scope>
    <source>
        <strain evidence="18 19">LaAM-08-1</strain>
    </source>
</reference>
<dbReference type="SUPFAM" id="SSF52540">
    <property type="entry name" value="P-loop containing nucleoside triphosphate hydrolases"/>
    <property type="match status" value="1"/>
</dbReference>
<keyword evidence="2" id="KW-0690">Ribosome biogenesis</keyword>
<feature type="domain" description="Helicase C-terminal" evidence="16">
    <location>
        <begin position="283"/>
        <end position="451"/>
    </location>
</feature>
<comment type="similarity">
    <text evidence="10">Belongs to the DEAD box helicase family. DDX55/SPB4 subfamily.</text>
</comment>
<feature type="compositionally biased region" description="Basic and acidic residues" evidence="14">
    <location>
        <begin position="584"/>
        <end position="593"/>
    </location>
</feature>
<evidence type="ECO:0000256" key="14">
    <source>
        <dbReference type="SAM" id="MobiDB-lite"/>
    </source>
</evidence>
<keyword evidence="19" id="KW-1185">Reference proteome</keyword>
<dbReference type="CDD" id="cd17960">
    <property type="entry name" value="DEADc_DDX55"/>
    <property type="match status" value="1"/>
</dbReference>